<organism evidence="1 2">
    <name type="scientific">Portunus trituberculatus</name>
    <name type="common">Swimming crab</name>
    <name type="synonym">Neptunus trituberculatus</name>
    <dbReference type="NCBI Taxonomy" id="210409"/>
    <lineage>
        <taxon>Eukaryota</taxon>
        <taxon>Metazoa</taxon>
        <taxon>Ecdysozoa</taxon>
        <taxon>Arthropoda</taxon>
        <taxon>Crustacea</taxon>
        <taxon>Multicrustacea</taxon>
        <taxon>Malacostraca</taxon>
        <taxon>Eumalacostraca</taxon>
        <taxon>Eucarida</taxon>
        <taxon>Decapoda</taxon>
        <taxon>Pleocyemata</taxon>
        <taxon>Brachyura</taxon>
        <taxon>Eubrachyura</taxon>
        <taxon>Portunoidea</taxon>
        <taxon>Portunidae</taxon>
        <taxon>Portuninae</taxon>
        <taxon>Portunus</taxon>
    </lineage>
</organism>
<name>A0A5B7CSL0_PORTR</name>
<dbReference type="AlphaFoldDB" id="A0A5B7CSL0"/>
<evidence type="ECO:0000313" key="1">
    <source>
        <dbReference type="EMBL" id="MPC11316.1"/>
    </source>
</evidence>
<gene>
    <name evidence="1" type="ORF">E2C01_003980</name>
</gene>
<dbReference type="EMBL" id="VSRR010000157">
    <property type="protein sequence ID" value="MPC11316.1"/>
    <property type="molecule type" value="Genomic_DNA"/>
</dbReference>
<proteinExistence type="predicted"/>
<comment type="caution">
    <text evidence="1">The sequence shown here is derived from an EMBL/GenBank/DDBJ whole genome shotgun (WGS) entry which is preliminary data.</text>
</comment>
<reference evidence="1 2" key="1">
    <citation type="submission" date="2019-05" db="EMBL/GenBank/DDBJ databases">
        <title>Another draft genome of Portunus trituberculatus and its Hox gene families provides insights of decapod evolution.</title>
        <authorList>
            <person name="Jeong J.-H."/>
            <person name="Song I."/>
            <person name="Kim S."/>
            <person name="Choi T."/>
            <person name="Kim D."/>
            <person name="Ryu S."/>
            <person name="Kim W."/>
        </authorList>
    </citation>
    <scope>NUCLEOTIDE SEQUENCE [LARGE SCALE GENOMIC DNA]</scope>
    <source>
        <tissue evidence="1">Muscle</tissue>
    </source>
</reference>
<accession>A0A5B7CSL0</accession>
<dbReference type="Proteomes" id="UP000324222">
    <property type="component" value="Unassembled WGS sequence"/>
</dbReference>
<evidence type="ECO:0000313" key="2">
    <source>
        <dbReference type="Proteomes" id="UP000324222"/>
    </source>
</evidence>
<protein>
    <submittedName>
        <fullName evidence="1">Uncharacterized protein</fullName>
    </submittedName>
</protein>
<sequence length="79" mass="8931">MDFIHYKFKGNFFLYNDITTQEIKITTAYMANGFSHNSLGTASALLGEYQARRRFRDWYSSAHGPSSGIVFSGESVEHG</sequence>
<keyword evidence="2" id="KW-1185">Reference proteome</keyword>